<keyword evidence="5" id="KW-0472">Membrane</keyword>
<dbReference type="Gene3D" id="2.40.100.10">
    <property type="entry name" value="Cyclophilin-like"/>
    <property type="match status" value="1"/>
</dbReference>
<dbReference type="Pfam" id="PF00160">
    <property type="entry name" value="Pro_isomerase"/>
    <property type="match status" value="1"/>
</dbReference>
<reference evidence="7 8" key="1">
    <citation type="submission" date="2019-09" db="EMBL/GenBank/DDBJ databases">
        <title>Phylogeny of genus Pseudoclavibacter and closely related genus.</title>
        <authorList>
            <person name="Li Y."/>
        </authorList>
    </citation>
    <scope>NUCLEOTIDE SEQUENCE [LARGE SCALE GENOMIC DNA]</scope>
    <source>
        <strain evidence="7 8">EGI 60007</strain>
    </source>
</reference>
<dbReference type="PROSITE" id="PS50072">
    <property type="entry name" value="CSA_PPIASE_2"/>
    <property type="match status" value="1"/>
</dbReference>
<evidence type="ECO:0000313" key="8">
    <source>
        <dbReference type="Proteomes" id="UP000431744"/>
    </source>
</evidence>
<keyword evidence="5" id="KW-0812">Transmembrane</keyword>
<evidence type="ECO:0000313" key="7">
    <source>
        <dbReference type="EMBL" id="KAB1650070.1"/>
    </source>
</evidence>
<name>A0A6H9WV44_9MICO</name>
<gene>
    <name evidence="7" type="ORF">F8O04_07655</name>
</gene>
<keyword evidence="3 7" id="KW-0413">Isomerase</keyword>
<sequence length="266" mass="27825">MASSKKTKEERRRKREYEARVVVNERQVKRNRRDNIAALVALAVVVVLVTGAQVYYFTGGPGSTAAETSDPATTETAPATPDATEPELDPNVPSADLAEGRSWTGTMTFNDELELGIELDGSSAPQAVSNMIALGEESYFDGTSCHRLTTSGLFVLQCGDPEGTGTGGPGYSWGPVENAPEDGVYPAGTIAMARVGNDGYSMGSQFFIVYEDTELPADSAGGYTVMGQVTSGLDDLVAQIVDEGVEGGATDGAPVAPAVITDLTLE</sequence>
<dbReference type="SUPFAM" id="SSF50891">
    <property type="entry name" value="Cyclophilin-like"/>
    <property type="match status" value="1"/>
</dbReference>
<keyword evidence="2" id="KW-0697">Rotamase</keyword>
<organism evidence="7 8">
    <name type="scientific">Pseudoclavibacter endophyticus</name>
    <dbReference type="NCBI Taxonomy" id="1778590"/>
    <lineage>
        <taxon>Bacteria</taxon>
        <taxon>Bacillati</taxon>
        <taxon>Actinomycetota</taxon>
        <taxon>Actinomycetes</taxon>
        <taxon>Micrococcales</taxon>
        <taxon>Microbacteriaceae</taxon>
        <taxon>Pseudoclavibacter</taxon>
    </lineage>
</organism>
<proteinExistence type="predicted"/>
<dbReference type="EC" id="5.2.1.8" evidence="1"/>
<evidence type="ECO:0000259" key="6">
    <source>
        <dbReference type="PROSITE" id="PS50072"/>
    </source>
</evidence>
<dbReference type="InterPro" id="IPR044665">
    <property type="entry name" value="E_coli_cyclophilin_A-like"/>
</dbReference>
<evidence type="ECO:0000256" key="2">
    <source>
        <dbReference type="ARBA" id="ARBA00023110"/>
    </source>
</evidence>
<evidence type="ECO:0000256" key="1">
    <source>
        <dbReference type="ARBA" id="ARBA00013194"/>
    </source>
</evidence>
<feature type="region of interest" description="Disordered" evidence="4">
    <location>
        <begin position="62"/>
        <end position="101"/>
    </location>
</feature>
<feature type="transmembrane region" description="Helical" evidence="5">
    <location>
        <begin position="36"/>
        <end position="57"/>
    </location>
</feature>
<dbReference type="AlphaFoldDB" id="A0A6H9WV44"/>
<dbReference type="Proteomes" id="UP000431744">
    <property type="component" value="Unassembled WGS sequence"/>
</dbReference>
<dbReference type="GO" id="GO:0003755">
    <property type="term" value="F:peptidyl-prolyl cis-trans isomerase activity"/>
    <property type="evidence" value="ECO:0007669"/>
    <property type="project" value="UniProtKB-KW"/>
</dbReference>
<evidence type="ECO:0000256" key="5">
    <source>
        <dbReference type="SAM" id="Phobius"/>
    </source>
</evidence>
<feature type="compositionally biased region" description="Low complexity" evidence="4">
    <location>
        <begin position="63"/>
        <end position="83"/>
    </location>
</feature>
<accession>A0A6H9WV44</accession>
<keyword evidence="8" id="KW-1185">Reference proteome</keyword>
<dbReference type="EMBL" id="WBJY01000001">
    <property type="protein sequence ID" value="KAB1650070.1"/>
    <property type="molecule type" value="Genomic_DNA"/>
</dbReference>
<dbReference type="PANTHER" id="PTHR43246">
    <property type="entry name" value="PEPTIDYL-PROLYL CIS-TRANS ISOMERASE CYP38, CHLOROPLASTIC"/>
    <property type="match status" value="1"/>
</dbReference>
<dbReference type="InterPro" id="IPR002130">
    <property type="entry name" value="Cyclophilin-type_PPIase_dom"/>
</dbReference>
<keyword evidence="5" id="KW-1133">Transmembrane helix</keyword>
<dbReference type="OrthoDB" id="5507614at2"/>
<feature type="domain" description="PPIase cyclophilin-type" evidence="6">
    <location>
        <begin position="114"/>
        <end position="265"/>
    </location>
</feature>
<evidence type="ECO:0000256" key="4">
    <source>
        <dbReference type="SAM" id="MobiDB-lite"/>
    </source>
</evidence>
<dbReference type="InterPro" id="IPR029000">
    <property type="entry name" value="Cyclophilin-like_dom_sf"/>
</dbReference>
<evidence type="ECO:0000256" key="3">
    <source>
        <dbReference type="ARBA" id="ARBA00023235"/>
    </source>
</evidence>
<dbReference type="RefSeq" id="WP_158028654.1">
    <property type="nucleotide sequence ID" value="NZ_BMHG01000001.1"/>
</dbReference>
<comment type="caution">
    <text evidence="7">The sequence shown here is derived from an EMBL/GenBank/DDBJ whole genome shotgun (WGS) entry which is preliminary data.</text>
</comment>
<protein>
    <recommendedName>
        <fullName evidence="1">peptidylprolyl isomerase</fullName>
        <ecNumber evidence="1">5.2.1.8</ecNumber>
    </recommendedName>
</protein>